<evidence type="ECO:0000313" key="3">
    <source>
        <dbReference type="Proteomes" id="UP000297703"/>
    </source>
</evidence>
<protein>
    <submittedName>
        <fullName evidence="2">Caspase-14-like</fullName>
    </submittedName>
</protein>
<gene>
    <name evidence="2" type="ORF">DR999_PMT13230</name>
</gene>
<organism evidence="2 3">
    <name type="scientific">Platysternon megacephalum</name>
    <name type="common">big-headed turtle</name>
    <dbReference type="NCBI Taxonomy" id="55544"/>
    <lineage>
        <taxon>Eukaryota</taxon>
        <taxon>Metazoa</taxon>
        <taxon>Chordata</taxon>
        <taxon>Craniata</taxon>
        <taxon>Vertebrata</taxon>
        <taxon>Euteleostomi</taxon>
        <taxon>Archelosauria</taxon>
        <taxon>Testudinata</taxon>
        <taxon>Testudines</taxon>
        <taxon>Cryptodira</taxon>
        <taxon>Durocryptodira</taxon>
        <taxon>Testudinoidea</taxon>
        <taxon>Platysternidae</taxon>
        <taxon>Platysternon</taxon>
    </lineage>
</organism>
<dbReference type="AlphaFoldDB" id="A0A4D9E209"/>
<comment type="caution">
    <text evidence="2">The sequence shown here is derived from an EMBL/GenBank/DDBJ whole genome shotgun (WGS) entry which is preliminary data.</text>
</comment>
<proteinExistence type="predicted"/>
<feature type="region of interest" description="Disordered" evidence="1">
    <location>
        <begin position="1"/>
        <end position="27"/>
    </location>
</feature>
<reference evidence="2 3" key="2">
    <citation type="submission" date="2019-04" db="EMBL/GenBank/DDBJ databases">
        <title>The genome sequence of big-headed turtle.</title>
        <authorList>
            <person name="Gong S."/>
        </authorList>
    </citation>
    <scope>NUCLEOTIDE SEQUENCE [LARGE SCALE GENOMIC DNA]</scope>
    <source>
        <strain evidence="2">DO16091913</strain>
        <tissue evidence="2">Muscle</tissue>
    </source>
</reference>
<evidence type="ECO:0000256" key="1">
    <source>
        <dbReference type="SAM" id="MobiDB-lite"/>
    </source>
</evidence>
<dbReference type="EMBL" id="QXTE01000141">
    <property type="protein sequence ID" value="TFK04269.1"/>
    <property type="molecule type" value="Genomic_DNA"/>
</dbReference>
<name>A0A4D9E209_9SAUR</name>
<dbReference type="Proteomes" id="UP000297703">
    <property type="component" value="Unassembled WGS sequence"/>
</dbReference>
<dbReference type="OrthoDB" id="413122at2759"/>
<sequence>MENQTAVGDIEKTVPSEEIGKRGSNVSCKPHDSRVINVEGTDTEEEECVVEEVAGSNLSDVDDLLMEDGKNKEWLLKAKKMAGDEVIDVYLYCVVEKASGKITLMEIKELLIINPLCDETTYERASLRNWRASQLRWMLDVRSELATPGPMRKGGVAYCDKAPYASVNPTGSKTCPILSSF</sequence>
<accession>A0A4D9E209</accession>
<feature type="compositionally biased region" description="Basic and acidic residues" evidence="1">
    <location>
        <begin position="9"/>
        <end position="21"/>
    </location>
</feature>
<keyword evidence="3" id="KW-1185">Reference proteome</keyword>
<evidence type="ECO:0000313" key="2">
    <source>
        <dbReference type="EMBL" id="TFK04269.1"/>
    </source>
</evidence>
<reference evidence="2 3" key="1">
    <citation type="submission" date="2019-04" db="EMBL/GenBank/DDBJ databases">
        <title>Draft genome of the big-headed turtle Platysternon megacephalum.</title>
        <authorList>
            <person name="Gong S."/>
        </authorList>
    </citation>
    <scope>NUCLEOTIDE SEQUENCE [LARGE SCALE GENOMIC DNA]</scope>
    <source>
        <strain evidence="2">DO16091913</strain>
        <tissue evidence="2">Muscle</tissue>
    </source>
</reference>